<evidence type="ECO:0000313" key="3">
    <source>
        <dbReference type="Proteomes" id="UP000623958"/>
    </source>
</evidence>
<evidence type="ECO:0000313" key="2">
    <source>
        <dbReference type="EMBL" id="GHH53001.1"/>
    </source>
</evidence>
<name>A0A919F7U3_9XANT</name>
<proteinExistence type="predicted"/>
<organism evidence="2 3">
    <name type="scientific">Xanthomonas boreopolis</name>
    <dbReference type="NCBI Taxonomy" id="86183"/>
    <lineage>
        <taxon>Bacteria</taxon>
        <taxon>Pseudomonadati</taxon>
        <taxon>Pseudomonadota</taxon>
        <taxon>Gammaproteobacteria</taxon>
        <taxon>Lysobacterales</taxon>
        <taxon>Lysobacteraceae</taxon>
        <taxon>Xanthomonas</taxon>
    </lineage>
</organism>
<keyword evidence="3" id="KW-1185">Reference proteome</keyword>
<reference evidence="2" key="1">
    <citation type="journal article" date="2014" name="Int. J. Syst. Evol. Microbiol.">
        <title>Complete genome sequence of Corynebacterium casei LMG S-19264T (=DSM 44701T), isolated from a smear-ripened cheese.</title>
        <authorList>
            <consortium name="US DOE Joint Genome Institute (JGI-PGF)"/>
            <person name="Walter F."/>
            <person name="Albersmeier A."/>
            <person name="Kalinowski J."/>
            <person name="Ruckert C."/>
        </authorList>
    </citation>
    <scope>NUCLEOTIDE SEQUENCE</scope>
    <source>
        <strain evidence="2">JCM 13306</strain>
    </source>
</reference>
<accession>A0A919F7U3</accession>
<feature type="region of interest" description="Disordered" evidence="1">
    <location>
        <begin position="53"/>
        <end position="72"/>
    </location>
</feature>
<sequence length="72" mass="8396">MNSWKGCRGPLWDSSWVFPLGLGFWPCWTARLTRATTMSDLLEHLQREFGRIFPPITKPVDPTEQTDTEEKE</sequence>
<dbReference type="EMBL" id="BNBA01000011">
    <property type="protein sequence ID" value="GHH53001.1"/>
    <property type="molecule type" value="Genomic_DNA"/>
</dbReference>
<evidence type="ECO:0000256" key="1">
    <source>
        <dbReference type="SAM" id="MobiDB-lite"/>
    </source>
</evidence>
<gene>
    <name evidence="2" type="ORF">GCM10009090_17730</name>
</gene>
<dbReference type="AlphaFoldDB" id="A0A919F7U3"/>
<protein>
    <submittedName>
        <fullName evidence="2">Uncharacterized protein</fullName>
    </submittedName>
</protein>
<dbReference type="Proteomes" id="UP000623958">
    <property type="component" value="Unassembled WGS sequence"/>
</dbReference>
<comment type="caution">
    <text evidence="2">The sequence shown here is derived from an EMBL/GenBank/DDBJ whole genome shotgun (WGS) entry which is preliminary data.</text>
</comment>
<reference evidence="2" key="2">
    <citation type="submission" date="2020-09" db="EMBL/GenBank/DDBJ databases">
        <authorList>
            <person name="Sun Q."/>
            <person name="Ohkuma M."/>
        </authorList>
    </citation>
    <scope>NUCLEOTIDE SEQUENCE</scope>
    <source>
        <strain evidence="2">JCM 13306</strain>
    </source>
</reference>